<reference evidence="1 2" key="1">
    <citation type="journal article" date="2018" name="Sci. Rep.">
        <title>Comparative analysis of the Pocillopora damicornis genome highlights role of immune system in coral evolution.</title>
        <authorList>
            <person name="Cunning R."/>
            <person name="Bay R.A."/>
            <person name="Gillette P."/>
            <person name="Baker A.C."/>
            <person name="Traylor-Knowles N."/>
        </authorList>
    </citation>
    <scope>NUCLEOTIDE SEQUENCE [LARGE SCALE GENOMIC DNA]</scope>
    <source>
        <strain evidence="1">RSMAS</strain>
        <tissue evidence="1">Whole animal</tissue>
    </source>
</reference>
<protein>
    <submittedName>
        <fullName evidence="1">Uncharacterized protein</fullName>
    </submittedName>
</protein>
<dbReference type="EMBL" id="RCHS01002704">
    <property type="protein sequence ID" value="RMX46457.1"/>
    <property type="molecule type" value="Genomic_DNA"/>
</dbReference>
<dbReference type="Proteomes" id="UP000275408">
    <property type="component" value="Unassembled WGS sequence"/>
</dbReference>
<organism evidence="1 2">
    <name type="scientific">Pocillopora damicornis</name>
    <name type="common">Cauliflower coral</name>
    <name type="synonym">Millepora damicornis</name>
    <dbReference type="NCBI Taxonomy" id="46731"/>
    <lineage>
        <taxon>Eukaryota</taxon>
        <taxon>Metazoa</taxon>
        <taxon>Cnidaria</taxon>
        <taxon>Anthozoa</taxon>
        <taxon>Hexacorallia</taxon>
        <taxon>Scleractinia</taxon>
        <taxon>Astrocoeniina</taxon>
        <taxon>Pocilloporidae</taxon>
        <taxon>Pocillopora</taxon>
    </lineage>
</organism>
<gene>
    <name evidence="1" type="ORF">pdam_00000544</name>
</gene>
<accession>A0A3M6TYJ7</accession>
<sequence>MVELMNSFLVEEGEDLLTVGRISRMNVVLIVSAPALLSTPSQRCLPWIETEDSPTTHMAVE</sequence>
<keyword evidence="2" id="KW-1185">Reference proteome</keyword>
<evidence type="ECO:0000313" key="2">
    <source>
        <dbReference type="Proteomes" id="UP000275408"/>
    </source>
</evidence>
<comment type="caution">
    <text evidence="1">The sequence shown here is derived from an EMBL/GenBank/DDBJ whole genome shotgun (WGS) entry which is preliminary data.</text>
</comment>
<evidence type="ECO:0000313" key="1">
    <source>
        <dbReference type="EMBL" id="RMX46457.1"/>
    </source>
</evidence>
<proteinExistence type="predicted"/>
<name>A0A3M6TYJ7_POCDA</name>
<dbReference type="AlphaFoldDB" id="A0A3M6TYJ7"/>